<proteinExistence type="inferred from homology"/>
<dbReference type="GO" id="GO:0030659">
    <property type="term" value="C:cytoplasmic vesicle membrane"/>
    <property type="evidence" value="ECO:0007669"/>
    <property type="project" value="UniProtKB-SubCell"/>
</dbReference>
<dbReference type="GO" id="GO:0055085">
    <property type="term" value="P:transmembrane transport"/>
    <property type="evidence" value="ECO:0007669"/>
    <property type="project" value="InterPro"/>
</dbReference>
<comment type="caution">
    <text evidence="13">The sequence shown here is derived from an EMBL/GenBank/DDBJ whole genome shotgun (WGS) entry which is preliminary data.</text>
</comment>
<evidence type="ECO:0000313" key="14">
    <source>
        <dbReference type="Proteomes" id="UP000247498"/>
    </source>
</evidence>
<keyword evidence="14" id="KW-1185">Reference proteome</keyword>
<gene>
    <name evidence="13" type="ORF">Rsub_06891</name>
</gene>
<feature type="transmembrane region" description="Helical" evidence="10">
    <location>
        <begin position="53"/>
        <end position="70"/>
    </location>
</feature>
<feature type="transmembrane region" description="Helical" evidence="10">
    <location>
        <begin position="107"/>
        <end position="125"/>
    </location>
</feature>
<sequence length="622" mass="66815">MGIACLFALVLFLSNSAFMYLPVPSIQMLKASGAATTFCIGMALGVERYCHMALLKVTVVGGGVLIASYGDANANLFGVSLQVGAILGDALRIILLQLVMQQSHVKLSPVASLFYIAPAAVLAFWLPVATIELPRLLLQDAPIPWVWLAISSAAATGLNLVGFTLISATSALTASISGPLKDWVCVVAAMAVFKTPVSTQQWCGYLVAFCGIAWYQYDKFWGQTTKSGAAAPATAGVAPLEFGSCTGSTVRVGMVHGIKGRPRSGLSWGEAIKWATDNVGNMMWRYGAQTLVDPNATCLTLVDQSTIVYTQHDVLLLPEANLLINESQYHMVAGHTNMLRDVLRKTPAPVLLLGIGSQVEMQLDAERAGNGSREHLVPASNVLLHSDQVDFLHSVEGRGGVFSVRGQYTADVCAANGVHGAMPLGCPSLFINGNPALGSVLGTKMERLLAARSQGLRVAVTLPHLHTNMALAFLASKVFSRFNNVAVIIQTPRDLMVLKRLQREHGVVIRYEDIRYFYDVQDWITAVSHGFDLVIGFRIHGTMAALAAAVPAVVIVQDHRILELAETMAVPHVAVVDPVVSAPQHNLFDLVAAAGFSGARFDAVRTKLARGYRELFARYQRA</sequence>
<evidence type="ECO:0000313" key="13">
    <source>
        <dbReference type="EMBL" id="GBF93892.1"/>
    </source>
</evidence>
<keyword evidence="8 10" id="KW-0472">Membrane</keyword>
<evidence type="ECO:0000256" key="4">
    <source>
        <dbReference type="ARBA" id="ARBA00022448"/>
    </source>
</evidence>
<keyword evidence="13" id="KW-0670">Pyruvate</keyword>
<evidence type="ECO:0000256" key="2">
    <source>
        <dbReference type="ARBA" id="ARBA00004653"/>
    </source>
</evidence>
<dbReference type="AlphaFoldDB" id="A0A2V0P4Q3"/>
<keyword evidence="9" id="KW-0968">Cytoplasmic vesicle</keyword>
<organism evidence="13 14">
    <name type="scientific">Raphidocelis subcapitata</name>
    <dbReference type="NCBI Taxonomy" id="307507"/>
    <lineage>
        <taxon>Eukaryota</taxon>
        <taxon>Viridiplantae</taxon>
        <taxon>Chlorophyta</taxon>
        <taxon>core chlorophytes</taxon>
        <taxon>Chlorophyceae</taxon>
        <taxon>CS clade</taxon>
        <taxon>Sphaeropleales</taxon>
        <taxon>Selenastraceae</taxon>
        <taxon>Raphidocelis</taxon>
    </lineage>
</organism>
<evidence type="ECO:0000256" key="7">
    <source>
        <dbReference type="ARBA" id="ARBA00023034"/>
    </source>
</evidence>
<accession>A0A2V0P4Q3</accession>
<name>A0A2V0P4Q3_9CHLO</name>
<evidence type="ECO:0000256" key="11">
    <source>
        <dbReference type="SAM" id="SignalP"/>
    </source>
</evidence>
<evidence type="ECO:0000256" key="8">
    <source>
        <dbReference type="ARBA" id="ARBA00023136"/>
    </source>
</evidence>
<keyword evidence="11" id="KW-0732">Signal</keyword>
<evidence type="ECO:0000256" key="5">
    <source>
        <dbReference type="ARBA" id="ARBA00022692"/>
    </source>
</evidence>
<dbReference type="EMBL" id="BDRX01000045">
    <property type="protein sequence ID" value="GBF93892.1"/>
    <property type="molecule type" value="Genomic_DNA"/>
</dbReference>
<evidence type="ECO:0000256" key="3">
    <source>
        <dbReference type="ARBA" id="ARBA00008349"/>
    </source>
</evidence>
<dbReference type="InterPro" id="IPR013657">
    <property type="entry name" value="SCL35B1-4/HUT1"/>
</dbReference>
<feature type="chain" id="PRO_5015983983" evidence="11">
    <location>
        <begin position="20"/>
        <end position="622"/>
    </location>
</feature>
<feature type="transmembrane region" description="Helical" evidence="10">
    <location>
        <begin position="145"/>
        <end position="166"/>
    </location>
</feature>
<keyword evidence="5 10" id="KW-0812">Transmembrane</keyword>
<protein>
    <submittedName>
        <fullName evidence="13">Phosphate phosphoenolpyruvate translocator</fullName>
    </submittedName>
</protein>
<comment type="subcellular location">
    <subcellularLocation>
        <location evidence="1">Cytoplasmic vesicle membrane</location>
        <topology evidence="1">Multi-pass membrane protein</topology>
    </subcellularLocation>
    <subcellularLocation>
        <location evidence="2">Golgi apparatus membrane</location>
        <topology evidence="2">Multi-pass membrane protein</topology>
    </subcellularLocation>
</comment>
<evidence type="ECO:0000256" key="1">
    <source>
        <dbReference type="ARBA" id="ARBA00004439"/>
    </source>
</evidence>
<evidence type="ECO:0000256" key="10">
    <source>
        <dbReference type="SAM" id="Phobius"/>
    </source>
</evidence>
<comment type="similarity">
    <text evidence="3">Belongs to the nucleotide-sugar transporter family. UDP-galactose:UMP antiporter (TC 2.A.7.11) subfamily.</text>
</comment>
<dbReference type="InParanoid" id="A0A2V0P4Q3"/>
<feature type="domain" description="Polysaccharide pyruvyl transferase" evidence="12">
    <location>
        <begin position="402"/>
        <end position="558"/>
    </location>
</feature>
<evidence type="ECO:0000259" key="12">
    <source>
        <dbReference type="Pfam" id="PF04230"/>
    </source>
</evidence>
<reference evidence="13 14" key="1">
    <citation type="journal article" date="2018" name="Sci. Rep.">
        <title>Raphidocelis subcapitata (=Pseudokirchneriella subcapitata) provides an insight into genome evolution and environmental adaptations in the Sphaeropleales.</title>
        <authorList>
            <person name="Suzuki S."/>
            <person name="Yamaguchi H."/>
            <person name="Nakajima N."/>
            <person name="Kawachi M."/>
        </authorList>
    </citation>
    <scope>NUCLEOTIDE SEQUENCE [LARGE SCALE GENOMIC DNA]</scope>
    <source>
        <strain evidence="13 14">NIES-35</strain>
    </source>
</reference>
<dbReference type="OrthoDB" id="6418713at2759"/>
<evidence type="ECO:0000256" key="9">
    <source>
        <dbReference type="ARBA" id="ARBA00023329"/>
    </source>
</evidence>
<dbReference type="Pfam" id="PF08449">
    <property type="entry name" value="UAA"/>
    <property type="match status" value="1"/>
</dbReference>
<dbReference type="Proteomes" id="UP000247498">
    <property type="component" value="Unassembled WGS sequence"/>
</dbReference>
<keyword evidence="4" id="KW-0813">Transport</keyword>
<keyword evidence="6 10" id="KW-1133">Transmembrane helix</keyword>
<dbReference type="PANTHER" id="PTHR11132">
    <property type="entry name" value="SOLUTE CARRIER FAMILY 35"/>
    <property type="match status" value="1"/>
</dbReference>
<evidence type="ECO:0000256" key="6">
    <source>
        <dbReference type="ARBA" id="ARBA00022989"/>
    </source>
</evidence>
<feature type="signal peptide" evidence="11">
    <location>
        <begin position="1"/>
        <end position="19"/>
    </location>
</feature>
<dbReference type="InterPro" id="IPR050186">
    <property type="entry name" value="TPT_transporter"/>
</dbReference>
<dbReference type="Pfam" id="PF04230">
    <property type="entry name" value="PS_pyruv_trans"/>
    <property type="match status" value="1"/>
</dbReference>
<dbReference type="InterPro" id="IPR007345">
    <property type="entry name" value="Polysacch_pyruvyl_Trfase"/>
</dbReference>
<dbReference type="GO" id="GO:0000139">
    <property type="term" value="C:Golgi membrane"/>
    <property type="evidence" value="ECO:0007669"/>
    <property type="project" value="UniProtKB-SubCell"/>
</dbReference>
<keyword evidence="7" id="KW-0333">Golgi apparatus</keyword>
<feature type="transmembrane region" description="Helical" evidence="10">
    <location>
        <begin position="76"/>
        <end position="95"/>
    </location>
</feature>